<feature type="region of interest" description="Disordered" evidence="1">
    <location>
        <begin position="40"/>
        <end position="82"/>
    </location>
</feature>
<evidence type="ECO:0000313" key="3">
    <source>
        <dbReference type="Proteomes" id="UP001054252"/>
    </source>
</evidence>
<reference evidence="2 3" key="1">
    <citation type="journal article" date="2021" name="Commun. Biol.">
        <title>The genome of Shorea leprosula (Dipterocarpaceae) highlights the ecological relevance of drought in aseasonal tropical rainforests.</title>
        <authorList>
            <person name="Ng K.K.S."/>
            <person name="Kobayashi M.J."/>
            <person name="Fawcett J.A."/>
            <person name="Hatakeyama M."/>
            <person name="Paape T."/>
            <person name="Ng C.H."/>
            <person name="Ang C.C."/>
            <person name="Tnah L.H."/>
            <person name="Lee C.T."/>
            <person name="Nishiyama T."/>
            <person name="Sese J."/>
            <person name="O'Brien M.J."/>
            <person name="Copetti D."/>
            <person name="Mohd Noor M.I."/>
            <person name="Ong R.C."/>
            <person name="Putra M."/>
            <person name="Sireger I.Z."/>
            <person name="Indrioko S."/>
            <person name="Kosugi Y."/>
            <person name="Izuno A."/>
            <person name="Isagi Y."/>
            <person name="Lee S.L."/>
            <person name="Shimizu K.K."/>
        </authorList>
    </citation>
    <scope>NUCLEOTIDE SEQUENCE [LARGE SCALE GENOMIC DNA]</scope>
    <source>
        <strain evidence="2">214</strain>
    </source>
</reference>
<evidence type="ECO:0008006" key="4">
    <source>
        <dbReference type="Google" id="ProtNLM"/>
    </source>
</evidence>
<comment type="caution">
    <text evidence="2">The sequence shown here is derived from an EMBL/GenBank/DDBJ whole genome shotgun (WGS) entry which is preliminary data.</text>
</comment>
<dbReference type="AlphaFoldDB" id="A0AAV5LC62"/>
<feature type="compositionally biased region" description="Basic and acidic residues" evidence="1">
    <location>
        <begin position="167"/>
        <end position="177"/>
    </location>
</feature>
<evidence type="ECO:0000256" key="1">
    <source>
        <dbReference type="SAM" id="MobiDB-lite"/>
    </source>
</evidence>
<proteinExistence type="predicted"/>
<feature type="compositionally biased region" description="Low complexity" evidence="1">
    <location>
        <begin position="61"/>
        <end position="71"/>
    </location>
</feature>
<feature type="compositionally biased region" description="Polar residues" evidence="1">
    <location>
        <begin position="45"/>
        <end position="54"/>
    </location>
</feature>
<organism evidence="2 3">
    <name type="scientific">Rubroshorea leprosula</name>
    <dbReference type="NCBI Taxonomy" id="152421"/>
    <lineage>
        <taxon>Eukaryota</taxon>
        <taxon>Viridiplantae</taxon>
        <taxon>Streptophyta</taxon>
        <taxon>Embryophyta</taxon>
        <taxon>Tracheophyta</taxon>
        <taxon>Spermatophyta</taxon>
        <taxon>Magnoliopsida</taxon>
        <taxon>eudicotyledons</taxon>
        <taxon>Gunneridae</taxon>
        <taxon>Pentapetalae</taxon>
        <taxon>rosids</taxon>
        <taxon>malvids</taxon>
        <taxon>Malvales</taxon>
        <taxon>Dipterocarpaceae</taxon>
        <taxon>Rubroshorea</taxon>
    </lineage>
</organism>
<name>A0AAV5LC62_9ROSI</name>
<keyword evidence="3" id="KW-1185">Reference proteome</keyword>
<feature type="region of interest" description="Disordered" evidence="1">
    <location>
        <begin position="167"/>
        <end position="221"/>
    </location>
</feature>
<dbReference type="EMBL" id="BPVZ01000107">
    <property type="protein sequence ID" value="GKV34742.1"/>
    <property type="molecule type" value="Genomic_DNA"/>
</dbReference>
<protein>
    <recommendedName>
        <fullName evidence="4">PH domain-containing protein</fullName>
    </recommendedName>
</protein>
<feature type="compositionally biased region" description="Low complexity" evidence="1">
    <location>
        <begin position="179"/>
        <end position="190"/>
    </location>
</feature>
<dbReference type="Proteomes" id="UP001054252">
    <property type="component" value="Unassembled WGS sequence"/>
</dbReference>
<gene>
    <name evidence="2" type="ORF">SLEP1_g43089</name>
</gene>
<feature type="compositionally biased region" description="Low complexity" evidence="1">
    <location>
        <begin position="204"/>
        <end position="215"/>
    </location>
</feature>
<evidence type="ECO:0000313" key="2">
    <source>
        <dbReference type="EMBL" id="GKV34742.1"/>
    </source>
</evidence>
<feature type="region of interest" description="Disordered" evidence="1">
    <location>
        <begin position="362"/>
        <end position="382"/>
    </location>
</feature>
<accession>A0AAV5LC62</accession>
<sequence>MEFFRELRELWGNQGMEEEEGVVSVEPIAIIVPSELQDLPKSIMPKSSTNSSTVGGFGNHQSPPSSKSQSSEATPSDDKGVECRLSSNKTRWYYISRREKMMLFTSVKNKVAKWKRQFIFVHDTRMEKNTLLDYVKEDGFVDLEALVTPEQLVTFGFVDTINLYAKDPPHSSSHREQGSNSASRWRSNSRVQSVTTHSFDGPHASESSGAEARSAQTQVSSPKIACPEGFSYTKPKCHTTMLQDMHNFIPSMDWERPKGYMQQNSGRAAMLKLMDVYEDIHRKLLQHRPDFPIGKLTFMEGEEIDEQGKTLFPPFEIIVWLGWKLNKNEVLVFPLIVSEDGEDEDSLPSFKAWVVGTPDVEAEPIRAPNGTQSTLDLSQPTLSPTCSSDVMVVPLVDLTND</sequence>
<feature type="compositionally biased region" description="Polar residues" evidence="1">
    <location>
        <begin position="369"/>
        <end position="382"/>
    </location>
</feature>